<dbReference type="SMART" id="SM00220">
    <property type="entry name" value="S_TKc"/>
    <property type="match status" value="1"/>
</dbReference>
<dbReference type="Pfam" id="PF00069">
    <property type="entry name" value="Pkinase"/>
    <property type="match status" value="1"/>
</dbReference>
<evidence type="ECO:0000313" key="4">
    <source>
        <dbReference type="Proteomes" id="UP000693738"/>
    </source>
</evidence>
<dbReference type="GO" id="GO:0004672">
    <property type="term" value="F:protein kinase activity"/>
    <property type="evidence" value="ECO:0007669"/>
    <property type="project" value="InterPro"/>
</dbReference>
<evidence type="ECO:0000259" key="2">
    <source>
        <dbReference type="PROSITE" id="PS50011"/>
    </source>
</evidence>
<gene>
    <name evidence="3" type="ORF">FEQUK3_LOCUS11769</name>
</gene>
<dbReference type="AlphaFoldDB" id="A0A8J2NFB2"/>
<dbReference type="PANTHER" id="PTHR33112:SF10">
    <property type="entry name" value="TOL"/>
    <property type="match status" value="1"/>
</dbReference>
<protein>
    <recommendedName>
        <fullName evidence="2">Protein kinase domain-containing protein</fullName>
    </recommendedName>
</protein>
<name>A0A8J2NFB2_FUSEQ</name>
<organism evidence="3 4">
    <name type="scientific">Fusarium equiseti</name>
    <name type="common">Fusarium scirpi</name>
    <dbReference type="NCBI Taxonomy" id="61235"/>
    <lineage>
        <taxon>Eukaryota</taxon>
        <taxon>Fungi</taxon>
        <taxon>Dikarya</taxon>
        <taxon>Ascomycota</taxon>
        <taxon>Pezizomycotina</taxon>
        <taxon>Sordariomycetes</taxon>
        <taxon>Hypocreomycetidae</taxon>
        <taxon>Hypocreales</taxon>
        <taxon>Nectriaceae</taxon>
        <taxon>Fusarium</taxon>
        <taxon>Fusarium incarnatum-equiseti species complex</taxon>
    </lineage>
</organism>
<dbReference type="Proteomes" id="UP000693738">
    <property type="component" value="Unassembled WGS sequence"/>
</dbReference>
<dbReference type="GO" id="GO:0005524">
    <property type="term" value="F:ATP binding"/>
    <property type="evidence" value="ECO:0007669"/>
    <property type="project" value="InterPro"/>
</dbReference>
<dbReference type="Pfam" id="PF06985">
    <property type="entry name" value="HET"/>
    <property type="match status" value="1"/>
</dbReference>
<dbReference type="InterPro" id="IPR000719">
    <property type="entry name" value="Prot_kinase_dom"/>
</dbReference>
<dbReference type="EMBL" id="CAJSTJ010000195">
    <property type="protein sequence ID" value="CAG7566016.1"/>
    <property type="molecule type" value="Genomic_DNA"/>
</dbReference>
<feature type="region of interest" description="Disordered" evidence="1">
    <location>
        <begin position="514"/>
        <end position="550"/>
    </location>
</feature>
<accession>A0A8J2NFB2</accession>
<feature type="domain" description="Protein kinase" evidence="2">
    <location>
        <begin position="193"/>
        <end position="498"/>
    </location>
</feature>
<comment type="caution">
    <text evidence="3">The sequence shown here is derived from an EMBL/GenBank/DDBJ whole genome shotgun (WGS) entry which is preliminary data.</text>
</comment>
<sequence>MAPKTNGTPAKVINYLAIRPLLVNVKSHGDTDEQVRERKVAHCEPFMPNKDLESFVTEKNVEATLDELLGHDEYNKDLTDYIVKKAPKTFLTCICIGAEYLKRQACIEILRKADFTDEDLPIRTVMVKDAEDGDEPYEVCPTGSDDPLACFSKWGARLQAEYEEKQWIFLAPTFKERVFSYEFHQNEQMPFVYLPNPNPSGGFFGKVLKLGLHEDHQSLPSFHLKRKPNARYAEVAVKFMSTESNVPNSDVDKFYDREKTTLELMRKLKDDHLIRAIAAYKKGTSRCFIFPWAEGGNLDTFWRNDRSGLDEYLVRWAINQMTGITGGIMKLHAKGTRHGDIKPFNILYFLDDVDEHGRGTLKVADVGLAKVHTEYTKYRDPTTTRVSTERYEPPEMMRYIKREAAIPRVYDSWSLGCVFLEFTVWLLYGETKLRGFHQDLKDSNQEKFYEMKGNSNPRHHVVNKLIKEMEEGFSDSVTFGRLIRLISEHLLVPVHKRMETRILYEEMEDIRRNSQQDSYSGLAGIPRIRPVPNDGPQPPDKHTSKLDNQWRNTPDSEWARILISRLDFNSLRPAVQTGFCDACNSIDFLDDSGDSIDLGRTLQSYKEGSGSCSMCRFLFQCLSSVPTGTSNPIFDELRLSLPHGNNPRVSFYVNPDYKGPAPNHAQLGLPVLPSPGSPQQFALLNEWITLCDNTHKCVVREPYEDCHGKMPTRLIHVGTADDPALHLVDTKHVKTTWKYIALSHCWGRLSKEERFCTYSDNIQDLKRHIPFERLPRTFKDAVRATRALNICYLWIDSLCIIQEDAEDWKVEAVRMEDVFNSAYCTIAASSSSSSLDGFLTNRRERAVIGVNTRKGPLYLADAIDDFRKDVEQGILNTRGWVFQERALSRRTIHFTSTQVYWECGHGMHCETLAHLRNRESELLGDSDFPHYGLQKYKDDSIRLVQYLYRTYSGLNLTHATDRPKAILGLQSRLGDTFQTEAQYGVLSAYFERLLLWQRDQPLPLDSIPYPKGQAAPSWSWMSVMGKINYLDIPFGKVTWTGHVANPFNDHYDKDEVPWDGGLQVVAHKLAIGEDTLKNRIQTDRAYSKMDPKDFICAVVGTSKLTNDDGTTDQFVLLLRFLSPYVYERSGVGILLDIHIQPESFSVFVI</sequence>
<dbReference type="PANTHER" id="PTHR33112">
    <property type="entry name" value="DOMAIN PROTEIN, PUTATIVE-RELATED"/>
    <property type="match status" value="1"/>
</dbReference>
<dbReference type="PROSITE" id="PS50011">
    <property type="entry name" value="PROTEIN_KINASE_DOM"/>
    <property type="match status" value="1"/>
</dbReference>
<evidence type="ECO:0000256" key="1">
    <source>
        <dbReference type="SAM" id="MobiDB-lite"/>
    </source>
</evidence>
<dbReference type="InterPro" id="IPR010730">
    <property type="entry name" value="HET"/>
</dbReference>
<reference evidence="3" key="1">
    <citation type="submission" date="2021-05" db="EMBL/GenBank/DDBJ databases">
        <authorList>
            <person name="Khan N."/>
        </authorList>
    </citation>
    <scope>NUCLEOTIDE SEQUENCE</scope>
</reference>
<dbReference type="CDD" id="cd00180">
    <property type="entry name" value="PKc"/>
    <property type="match status" value="1"/>
</dbReference>
<proteinExistence type="predicted"/>
<evidence type="ECO:0000313" key="3">
    <source>
        <dbReference type="EMBL" id="CAG7566016.1"/>
    </source>
</evidence>